<comment type="caution">
    <text evidence="3">The sequence shown here is derived from an EMBL/GenBank/DDBJ whole genome shotgun (WGS) entry which is preliminary data.</text>
</comment>
<gene>
    <name evidence="3" type="primary">yajL</name>
    <name evidence="3" type="ORF">A9E74_00314</name>
</gene>
<evidence type="ECO:0000256" key="1">
    <source>
        <dbReference type="ARBA" id="ARBA00022737"/>
    </source>
</evidence>
<dbReference type="Proteomes" id="UP000094379">
    <property type="component" value="Unassembled WGS sequence"/>
</dbReference>
<accession>A0A1E3GYC7</accession>
<dbReference type="PANTHER" id="PTHR48094:SF12">
    <property type="entry name" value="PARKINSON DISEASE PROTEIN 7 HOMOLOG"/>
    <property type="match status" value="1"/>
</dbReference>
<protein>
    <submittedName>
        <fullName evidence="3">Chaperone protein YajL</fullName>
    </submittedName>
</protein>
<reference evidence="3 4" key="1">
    <citation type="submission" date="2016-07" db="EMBL/GenBank/DDBJ databases">
        <title>Draft Genome Sequence of Methylophaga muralis Bur 1.</title>
        <authorList>
            <person name="Vasilenko O.V."/>
            <person name="Doronina N.V."/>
            <person name="Shmareva M.N."/>
            <person name="Tarlachkov S.V."/>
            <person name="Mustakhimov I."/>
            <person name="Trotsenko Y.A."/>
        </authorList>
    </citation>
    <scope>NUCLEOTIDE SEQUENCE [LARGE SCALE GENOMIC DNA]</scope>
    <source>
        <strain evidence="3 4">Bur 1</strain>
    </source>
</reference>
<keyword evidence="1" id="KW-0677">Repeat</keyword>
<dbReference type="Gene3D" id="3.40.50.880">
    <property type="match status" value="1"/>
</dbReference>
<dbReference type="STRING" id="291169.A9E74_00314"/>
<dbReference type="PANTHER" id="PTHR48094">
    <property type="entry name" value="PROTEIN/NUCLEIC ACID DEGLYCASE DJ-1-RELATED"/>
    <property type="match status" value="1"/>
</dbReference>
<dbReference type="InterPro" id="IPR050325">
    <property type="entry name" value="Prot/Nucl_acid_deglycase"/>
</dbReference>
<dbReference type="RefSeq" id="WP_069294902.1">
    <property type="nucleotide sequence ID" value="NZ_MCRI01000001.1"/>
</dbReference>
<sequence length="184" mass="19905">MTTVLIPLAEGCEELEAVTLIDVLRRAEIQVVTASLSEHQQITASRGVRLVADTTLAQVIDDEFDMLVLPGGQPGTNNLDADPRIHVLVKRLYQGGNWIGAICAAPMVLAHAGLLDGRKVSCYPGVLEPKEWPELQFSNDAVVCDNKVITSRGPGTAMAFALMIIEKLMDETTRSKVEAGLVIR</sequence>
<dbReference type="InterPro" id="IPR006287">
    <property type="entry name" value="DJ-1"/>
</dbReference>
<dbReference type="SUPFAM" id="SSF52317">
    <property type="entry name" value="Class I glutamine amidotransferase-like"/>
    <property type="match status" value="1"/>
</dbReference>
<keyword evidence="4" id="KW-1185">Reference proteome</keyword>
<dbReference type="NCBIfam" id="TIGR01383">
    <property type="entry name" value="not_thiJ"/>
    <property type="match status" value="1"/>
</dbReference>
<dbReference type="InterPro" id="IPR029062">
    <property type="entry name" value="Class_I_gatase-like"/>
</dbReference>
<feature type="domain" description="DJ-1/PfpI" evidence="2">
    <location>
        <begin position="3"/>
        <end position="166"/>
    </location>
</feature>
<dbReference type="PATRIC" id="fig|291169.3.peg.318"/>
<dbReference type="CDD" id="cd03135">
    <property type="entry name" value="GATase1_DJ-1"/>
    <property type="match status" value="1"/>
</dbReference>
<organism evidence="3 4">
    <name type="scientific">Methylophaga muralis</name>
    <dbReference type="NCBI Taxonomy" id="291169"/>
    <lineage>
        <taxon>Bacteria</taxon>
        <taxon>Pseudomonadati</taxon>
        <taxon>Pseudomonadota</taxon>
        <taxon>Gammaproteobacteria</taxon>
        <taxon>Thiotrichales</taxon>
        <taxon>Piscirickettsiaceae</taxon>
        <taxon>Methylophaga</taxon>
    </lineage>
</organism>
<dbReference type="InterPro" id="IPR002818">
    <property type="entry name" value="DJ-1/PfpI"/>
</dbReference>
<dbReference type="GO" id="GO:0005737">
    <property type="term" value="C:cytoplasm"/>
    <property type="evidence" value="ECO:0007669"/>
    <property type="project" value="UniProtKB-ARBA"/>
</dbReference>
<evidence type="ECO:0000259" key="2">
    <source>
        <dbReference type="Pfam" id="PF01965"/>
    </source>
</evidence>
<evidence type="ECO:0000313" key="3">
    <source>
        <dbReference type="EMBL" id="ODN68341.1"/>
    </source>
</evidence>
<name>A0A1E3GYC7_9GAMM</name>
<dbReference type="AlphaFoldDB" id="A0A1E3GYC7"/>
<evidence type="ECO:0000313" key="4">
    <source>
        <dbReference type="Proteomes" id="UP000094379"/>
    </source>
</evidence>
<proteinExistence type="predicted"/>
<dbReference type="FunFam" id="3.40.50.880:FF:000015">
    <property type="entry name" value="Protein DJ-1 homolog C"/>
    <property type="match status" value="1"/>
</dbReference>
<dbReference type="Pfam" id="PF01965">
    <property type="entry name" value="DJ-1_PfpI"/>
    <property type="match status" value="1"/>
</dbReference>
<dbReference type="EMBL" id="MCRI01000001">
    <property type="protein sequence ID" value="ODN68341.1"/>
    <property type="molecule type" value="Genomic_DNA"/>
</dbReference>